<comment type="caution">
    <text evidence="2">The sequence shown here is derived from an EMBL/GenBank/DDBJ whole genome shotgun (WGS) entry which is preliminary data.</text>
</comment>
<reference evidence="2" key="1">
    <citation type="journal article" date="2020" name="BMC Genomics">
        <title>Correction to: Identification and distribution of gene clusters required for synthesis of sphingolipid metabolism inhibitors in diverse species of the filamentous fungus Fusarium.</title>
        <authorList>
            <person name="Kim H.S."/>
            <person name="Lohmar J.M."/>
            <person name="Busman M."/>
            <person name="Brown D.W."/>
            <person name="Naumann T.A."/>
            <person name="Divon H.H."/>
            <person name="Lysoe E."/>
            <person name="Uhlig S."/>
            <person name="Proctor R.H."/>
        </authorList>
    </citation>
    <scope>NUCLEOTIDE SEQUENCE</scope>
    <source>
        <strain evidence="2">NRRL 20472</strain>
    </source>
</reference>
<dbReference type="AlphaFoldDB" id="A0A8H4XC37"/>
<dbReference type="EMBL" id="JABEXW010000187">
    <property type="protein sequence ID" value="KAF4968761.1"/>
    <property type="molecule type" value="Genomic_DNA"/>
</dbReference>
<evidence type="ECO:0008006" key="4">
    <source>
        <dbReference type="Google" id="ProtNLM"/>
    </source>
</evidence>
<reference evidence="2" key="2">
    <citation type="submission" date="2020-05" db="EMBL/GenBank/DDBJ databases">
        <authorList>
            <person name="Kim H.-S."/>
            <person name="Proctor R.H."/>
            <person name="Brown D.W."/>
        </authorList>
    </citation>
    <scope>NUCLEOTIDE SEQUENCE</scope>
    <source>
        <strain evidence="2">NRRL 20472</strain>
    </source>
</reference>
<feature type="region of interest" description="Disordered" evidence="1">
    <location>
        <begin position="1"/>
        <end position="27"/>
    </location>
</feature>
<name>A0A8H4XC37_9HYPO</name>
<keyword evidence="3" id="KW-1185">Reference proteome</keyword>
<proteinExistence type="predicted"/>
<dbReference type="Gene3D" id="3.30.710.10">
    <property type="entry name" value="Potassium Channel Kv1.1, Chain A"/>
    <property type="match status" value="1"/>
</dbReference>
<dbReference type="OrthoDB" id="5275938at2759"/>
<dbReference type="Proteomes" id="UP000622797">
    <property type="component" value="Unassembled WGS sequence"/>
</dbReference>
<dbReference type="InterPro" id="IPR011333">
    <property type="entry name" value="SKP1/BTB/POZ_sf"/>
</dbReference>
<evidence type="ECO:0000313" key="3">
    <source>
        <dbReference type="Proteomes" id="UP000622797"/>
    </source>
</evidence>
<protein>
    <recommendedName>
        <fullName evidence="4">BTB domain-containing protein</fullName>
    </recommendedName>
</protein>
<organism evidence="2 3">
    <name type="scientific">Fusarium sarcochroum</name>
    <dbReference type="NCBI Taxonomy" id="1208366"/>
    <lineage>
        <taxon>Eukaryota</taxon>
        <taxon>Fungi</taxon>
        <taxon>Dikarya</taxon>
        <taxon>Ascomycota</taxon>
        <taxon>Pezizomycotina</taxon>
        <taxon>Sordariomycetes</taxon>
        <taxon>Hypocreomycetidae</taxon>
        <taxon>Hypocreales</taxon>
        <taxon>Nectriaceae</taxon>
        <taxon>Fusarium</taxon>
        <taxon>Fusarium lateritium species complex</taxon>
    </lineage>
</organism>
<gene>
    <name evidence="2" type="ORF">FSARC_3890</name>
</gene>
<evidence type="ECO:0000256" key="1">
    <source>
        <dbReference type="SAM" id="MobiDB-lite"/>
    </source>
</evidence>
<evidence type="ECO:0000313" key="2">
    <source>
        <dbReference type="EMBL" id="KAF4968761.1"/>
    </source>
</evidence>
<sequence>MSDVPATETSTQTSAETDVSLAQTTRDSSEAIMEAQASGIVCRLSYRLSSTDYGLDHVPDVYEIIPEGDLILLVGRDQTRIQLTRDLLCKASPVFVDLLKSRNIIGSGASRDRDTPYIFALPDDDPVVFRTACDMLYAPSSKTHDLYPEAVRDVILLALKYQMFESFEYPAAYWFRNTSPATLDCPDGPGHCWYLMMATYWIGWSTDFFDFSARLVTETSDSLVEYVSRTKHTVIELQICCKIIPLTMLRI</sequence>
<accession>A0A8H4XC37</accession>
<feature type="compositionally biased region" description="Low complexity" evidence="1">
    <location>
        <begin position="1"/>
        <end position="17"/>
    </location>
</feature>